<feature type="compositionally biased region" description="Polar residues" evidence="1">
    <location>
        <begin position="547"/>
        <end position="556"/>
    </location>
</feature>
<dbReference type="Proteomes" id="UP000299102">
    <property type="component" value="Unassembled WGS sequence"/>
</dbReference>
<feature type="compositionally biased region" description="Basic residues" evidence="1">
    <location>
        <begin position="236"/>
        <end position="249"/>
    </location>
</feature>
<feature type="region of interest" description="Disordered" evidence="1">
    <location>
        <begin position="612"/>
        <end position="641"/>
    </location>
</feature>
<evidence type="ECO:0000256" key="1">
    <source>
        <dbReference type="SAM" id="MobiDB-lite"/>
    </source>
</evidence>
<proteinExistence type="predicted"/>
<dbReference type="AlphaFoldDB" id="A0A4C1WGX4"/>
<accession>A0A4C1WGX4</accession>
<comment type="caution">
    <text evidence="2">The sequence shown here is derived from an EMBL/GenBank/DDBJ whole genome shotgun (WGS) entry which is preliminary data.</text>
</comment>
<feature type="region of interest" description="Disordered" evidence="1">
    <location>
        <begin position="328"/>
        <end position="375"/>
    </location>
</feature>
<dbReference type="OrthoDB" id="6598508at2759"/>
<organism evidence="2 3">
    <name type="scientific">Eumeta variegata</name>
    <name type="common">Bagworm moth</name>
    <name type="synonym">Eumeta japonica</name>
    <dbReference type="NCBI Taxonomy" id="151549"/>
    <lineage>
        <taxon>Eukaryota</taxon>
        <taxon>Metazoa</taxon>
        <taxon>Ecdysozoa</taxon>
        <taxon>Arthropoda</taxon>
        <taxon>Hexapoda</taxon>
        <taxon>Insecta</taxon>
        <taxon>Pterygota</taxon>
        <taxon>Neoptera</taxon>
        <taxon>Endopterygota</taxon>
        <taxon>Lepidoptera</taxon>
        <taxon>Glossata</taxon>
        <taxon>Ditrysia</taxon>
        <taxon>Tineoidea</taxon>
        <taxon>Psychidae</taxon>
        <taxon>Oiketicinae</taxon>
        <taxon>Eumeta</taxon>
    </lineage>
</organism>
<evidence type="ECO:0000313" key="3">
    <source>
        <dbReference type="Proteomes" id="UP000299102"/>
    </source>
</evidence>
<feature type="compositionally biased region" description="Basic residues" evidence="1">
    <location>
        <begin position="623"/>
        <end position="632"/>
    </location>
</feature>
<sequence length="730" mass="81700">MNFEVDRHSSAWANIALCADLTWTTESPDDFVIANQRLWNQHCRVSKVLKNTIDNPTKVTLNDQFELTDRREKRPNTIQNEENTAAVSPKSVKDIIPESRLARFYGNFYYDEHREKSYINGNEKVSRRCVNSHDCDNSDITECWMLPEVEYLFRKLTDEANECAMRRRRPYSSRPDDFITNYYRSAASERWSSEVAESEAAEASLARRVRAVRALWDPGPALQAADGAPSPPATPRKMRARRRQPRRSTHYTPPPTPRYCLDGRTPAPLICDPSYKFQFDAPRPPQMTKCQRAMARFSASVQVAMHASRARLSRCRPLLGRFAAAPSRISPRSELCSSQRPAPESSRRDETRSDTPPRSPAKRDDPTPGTSNILGEIMASKGRPHEYVSSDADASSSFVSFERRGAALQCNAMSTDNTYKPSPSSTNTASVDEGSRTRRLYSTVLSMSAPRPLGLAPGVVRLSQKQMAPGLLKLNPKIILPVTRFRTTTVDKKFDELEKEALEQYKTSDESIDTKFRELEKQAVEQYKVSNSDTSCSSGNSGEKCTKNSSPTAPTSVAEQIPYSISKVESAKKSVTKFHKDKIVGSVVIHSQNFPVLDTKGQKSSVLNLKNFPLPQRGEKKQQGHKPRKNPRNFKSDSSYAASDTDYEARAALKSGHKVPVRWGGHVAPPKKRMKKNVTVCVSELLLDREPLAPITAAIRDLASSRDHAVCRAKMSAHGAGDLEPAFRKT</sequence>
<feature type="compositionally biased region" description="Polar residues" evidence="1">
    <location>
        <begin position="414"/>
        <end position="430"/>
    </location>
</feature>
<name>A0A4C1WGX4_EUMVA</name>
<feature type="region of interest" description="Disordered" evidence="1">
    <location>
        <begin position="414"/>
        <end position="435"/>
    </location>
</feature>
<dbReference type="EMBL" id="BGZK01000552">
    <property type="protein sequence ID" value="GBP49762.1"/>
    <property type="molecule type" value="Genomic_DNA"/>
</dbReference>
<evidence type="ECO:0000313" key="2">
    <source>
        <dbReference type="EMBL" id="GBP49762.1"/>
    </source>
</evidence>
<gene>
    <name evidence="2" type="ORF">EVAR_81381_1</name>
</gene>
<feature type="region of interest" description="Disordered" evidence="1">
    <location>
        <begin position="220"/>
        <end position="259"/>
    </location>
</feature>
<reference evidence="2 3" key="1">
    <citation type="journal article" date="2019" name="Commun. Biol.">
        <title>The bagworm genome reveals a unique fibroin gene that provides high tensile strength.</title>
        <authorList>
            <person name="Kono N."/>
            <person name="Nakamura H."/>
            <person name="Ohtoshi R."/>
            <person name="Tomita M."/>
            <person name="Numata K."/>
            <person name="Arakawa K."/>
        </authorList>
    </citation>
    <scope>NUCLEOTIDE SEQUENCE [LARGE SCALE GENOMIC DNA]</scope>
</reference>
<feature type="region of interest" description="Disordered" evidence="1">
    <location>
        <begin position="528"/>
        <end position="556"/>
    </location>
</feature>
<feature type="compositionally biased region" description="Low complexity" evidence="1">
    <location>
        <begin position="530"/>
        <end position="542"/>
    </location>
</feature>
<protein>
    <submittedName>
        <fullName evidence="2">Uncharacterized protein</fullName>
    </submittedName>
</protein>
<feature type="compositionally biased region" description="Basic and acidic residues" evidence="1">
    <location>
        <begin position="345"/>
        <end position="366"/>
    </location>
</feature>
<keyword evidence="3" id="KW-1185">Reference proteome</keyword>